<feature type="transmembrane region" description="Helical" evidence="5">
    <location>
        <begin position="91"/>
        <end position="110"/>
    </location>
</feature>
<dbReference type="Proteomes" id="UP000286576">
    <property type="component" value="Unassembled WGS sequence"/>
</dbReference>
<gene>
    <name evidence="7" type="ORF">D2V07_05220</name>
</gene>
<feature type="domain" description="Major facilitator superfamily (MFS) profile" evidence="6">
    <location>
        <begin position="25"/>
        <end position="478"/>
    </location>
</feature>
<accession>A0A418NUY8</accession>
<feature type="transmembrane region" description="Helical" evidence="5">
    <location>
        <begin position="287"/>
        <end position="310"/>
    </location>
</feature>
<evidence type="ECO:0000256" key="4">
    <source>
        <dbReference type="ARBA" id="ARBA00023136"/>
    </source>
</evidence>
<feature type="transmembrane region" description="Helical" evidence="5">
    <location>
        <begin position="377"/>
        <end position="403"/>
    </location>
</feature>
<proteinExistence type="predicted"/>
<evidence type="ECO:0000259" key="6">
    <source>
        <dbReference type="PROSITE" id="PS50850"/>
    </source>
</evidence>
<reference evidence="7 8" key="1">
    <citation type="submission" date="2018-08" db="EMBL/GenBank/DDBJ databases">
        <title>Erythrobacter zhengii sp.nov., a bacterium isolated from deep-sea sediment.</title>
        <authorList>
            <person name="Fang C."/>
            <person name="Wu Y.-H."/>
            <person name="Sun C."/>
            <person name="Wang H."/>
            <person name="Cheng H."/>
            <person name="Meng F.-X."/>
            <person name="Wang C.-S."/>
            <person name="Xu X.-W."/>
        </authorList>
    </citation>
    <scope>NUCLEOTIDE SEQUENCE [LARGE SCALE GENOMIC DNA]</scope>
    <source>
        <strain evidence="7 8">V18</strain>
    </source>
</reference>
<evidence type="ECO:0000256" key="2">
    <source>
        <dbReference type="ARBA" id="ARBA00022692"/>
    </source>
</evidence>
<dbReference type="Pfam" id="PF07690">
    <property type="entry name" value="MFS_1"/>
    <property type="match status" value="2"/>
</dbReference>
<dbReference type="GO" id="GO:0022857">
    <property type="term" value="F:transmembrane transporter activity"/>
    <property type="evidence" value="ECO:0007669"/>
    <property type="project" value="InterPro"/>
</dbReference>
<dbReference type="PROSITE" id="PS50850">
    <property type="entry name" value="MFS"/>
    <property type="match status" value="1"/>
</dbReference>
<comment type="caution">
    <text evidence="7">The sequence shown here is derived from an EMBL/GenBank/DDBJ whole genome shotgun (WGS) entry which is preliminary data.</text>
</comment>
<evidence type="ECO:0000256" key="1">
    <source>
        <dbReference type="ARBA" id="ARBA00004141"/>
    </source>
</evidence>
<evidence type="ECO:0000313" key="8">
    <source>
        <dbReference type="Proteomes" id="UP000286576"/>
    </source>
</evidence>
<dbReference type="PANTHER" id="PTHR42718">
    <property type="entry name" value="MAJOR FACILITATOR SUPERFAMILY MULTIDRUG TRANSPORTER MFSC"/>
    <property type="match status" value="1"/>
</dbReference>
<organism evidence="7 8">
    <name type="scientific">Aurantiacibacter zhengii</name>
    <dbReference type="NCBI Taxonomy" id="2307003"/>
    <lineage>
        <taxon>Bacteria</taxon>
        <taxon>Pseudomonadati</taxon>
        <taxon>Pseudomonadota</taxon>
        <taxon>Alphaproteobacteria</taxon>
        <taxon>Sphingomonadales</taxon>
        <taxon>Erythrobacteraceae</taxon>
        <taxon>Aurantiacibacter</taxon>
    </lineage>
</organism>
<keyword evidence="2 5" id="KW-0812">Transmembrane</keyword>
<dbReference type="PRINTS" id="PR01036">
    <property type="entry name" value="TCRTETB"/>
</dbReference>
<feature type="transmembrane region" description="Helical" evidence="5">
    <location>
        <begin position="351"/>
        <end position="371"/>
    </location>
</feature>
<dbReference type="PANTHER" id="PTHR42718:SF39">
    <property type="entry name" value="ACTINORHODIN TRANSPORTER-RELATED"/>
    <property type="match status" value="1"/>
</dbReference>
<evidence type="ECO:0000313" key="7">
    <source>
        <dbReference type="EMBL" id="RIV87740.1"/>
    </source>
</evidence>
<evidence type="ECO:0000256" key="3">
    <source>
        <dbReference type="ARBA" id="ARBA00022989"/>
    </source>
</evidence>
<name>A0A418NUY8_9SPHN</name>
<feature type="transmembrane region" description="Helical" evidence="5">
    <location>
        <begin position="446"/>
        <end position="468"/>
    </location>
</feature>
<dbReference type="InterPro" id="IPR020846">
    <property type="entry name" value="MFS_dom"/>
</dbReference>
<dbReference type="InterPro" id="IPR036259">
    <property type="entry name" value="MFS_trans_sf"/>
</dbReference>
<protein>
    <submittedName>
        <fullName evidence="7">MFS transporter</fullName>
    </submittedName>
</protein>
<feature type="transmembrane region" description="Helical" evidence="5">
    <location>
        <begin position="241"/>
        <end position="261"/>
    </location>
</feature>
<feature type="transmembrane region" description="Helical" evidence="5">
    <location>
        <begin position="150"/>
        <end position="171"/>
    </location>
</feature>
<sequence>MSKIEVGSARRAVADDMSERRKTTAFLTVLTALVLEVADSTIVNTALPAIRDGLLASPAAMQWIVAGYLLSLGSLLLLGGRLGDAFGHSRVFLVGTAGFVAASVFCGLAQSPGQLVAARMVQGAAGAVMAPQTMAIVQILYTPLERVTKLAYFGVIVGLAAIMGPIIGGILIEWDLFGLGWRLVFLVNLPIGLCAILVGWFVLPQREPGADLRIDPAGALIFAAGFGGLLFALITGAETSWSAGLILLLALSITVVVFGWFRAGARRSEGRPAIIEPALFGIGTFRWGVLSAFCFSSASIGFLLILSVSLQQGLGLSPLETALVHIPFSGGVMLGIGLLVPKLLPRIGKALPLAGGAAMIAGTFLATRAIMDGNGGGLILLSCLALAGVGMGAMSGPLGPIVVAEVDRVNAGTASATLRTAQQIGGALGIAIIGAVYFSAPGEEAVARLAGLGPAGFAIAAALALALLSVTRLPSDLFGQNRNSGR</sequence>
<dbReference type="AlphaFoldDB" id="A0A418NUY8"/>
<feature type="transmembrane region" description="Helical" evidence="5">
    <location>
        <begin position="116"/>
        <end position="141"/>
    </location>
</feature>
<dbReference type="InterPro" id="IPR011701">
    <property type="entry name" value="MFS"/>
</dbReference>
<feature type="transmembrane region" description="Helical" evidence="5">
    <location>
        <begin position="183"/>
        <end position="203"/>
    </location>
</feature>
<dbReference type="Gene3D" id="1.20.1720.10">
    <property type="entry name" value="Multidrug resistance protein D"/>
    <property type="match status" value="1"/>
</dbReference>
<feature type="transmembrane region" description="Helical" evidence="5">
    <location>
        <begin position="60"/>
        <end position="79"/>
    </location>
</feature>
<dbReference type="OrthoDB" id="2414439at2"/>
<keyword evidence="3 5" id="KW-1133">Transmembrane helix</keyword>
<feature type="transmembrane region" description="Helical" evidence="5">
    <location>
        <begin position="424"/>
        <end position="440"/>
    </location>
</feature>
<dbReference type="EMBL" id="QXFL01000002">
    <property type="protein sequence ID" value="RIV87740.1"/>
    <property type="molecule type" value="Genomic_DNA"/>
</dbReference>
<dbReference type="RefSeq" id="WP_119585456.1">
    <property type="nucleotide sequence ID" value="NZ_CAWODQ010000012.1"/>
</dbReference>
<dbReference type="CDD" id="cd17321">
    <property type="entry name" value="MFS_MMR_MDR_like"/>
    <property type="match status" value="1"/>
</dbReference>
<evidence type="ECO:0000256" key="5">
    <source>
        <dbReference type="SAM" id="Phobius"/>
    </source>
</evidence>
<keyword evidence="8" id="KW-1185">Reference proteome</keyword>
<feature type="transmembrane region" description="Helical" evidence="5">
    <location>
        <begin position="215"/>
        <end position="235"/>
    </location>
</feature>
<dbReference type="Gene3D" id="1.20.1250.20">
    <property type="entry name" value="MFS general substrate transporter like domains"/>
    <property type="match status" value="1"/>
</dbReference>
<dbReference type="SUPFAM" id="SSF103473">
    <property type="entry name" value="MFS general substrate transporter"/>
    <property type="match status" value="2"/>
</dbReference>
<keyword evidence="4 5" id="KW-0472">Membrane</keyword>
<comment type="subcellular location">
    <subcellularLocation>
        <location evidence="1">Membrane</location>
        <topology evidence="1">Multi-pass membrane protein</topology>
    </subcellularLocation>
</comment>
<dbReference type="GO" id="GO:0016020">
    <property type="term" value="C:membrane"/>
    <property type="evidence" value="ECO:0007669"/>
    <property type="project" value="UniProtKB-SubCell"/>
</dbReference>
<feature type="transmembrane region" description="Helical" evidence="5">
    <location>
        <begin position="322"/>
        <end position="344"/>
    </location>
</feature>